<feature type="compositionally biased region" description="Polar residues" evidence="1">
    <location>
        <begin position="554"/>
        <end position="565"/>
    </location>
</feature>
<name>A0A8H5BQ42_9AGAR</name>
<protein>
    <recommendedName>
        <fullName evidence="4">Rrn9 domain-containing protein</fullName>
    </recommendedName>
</protein>
<sequence length="700" mass="77725">MSDFVIKRRRSRYTGPVDPCLGYYAGSDHKHEEQFVPSSVPSEIELELELNSSEYPNANMDLAEDQKSQQEEETSSIIDADWSVLASYKSSTTRQHRGHFGRASHDPEPLTSDYLTVDGFLRQTAKINPKNIVKYGERNKVSSDGRKGRRRRYCTLRRVQDSSDSPSSRVKIIHLGKHEPDRPRSNGQSDDAPADGSSSDFHRYSPSIGFASPPLPSPAPNSYHAKSTNRHRKRMWKKRKPLRVRLYEAAVSTHVDPEAAFAQAPDDPETHHRLPLRLFPEPSTHTDNVGATPPRKKMLNWALIDPRKSRAIEDAQFSAILRPRIETGLKVWSAALSNTLDRLPIDSWRWDTKSKVHARADSPAAKKRNNATASVHTTGPEPPPRPTCVPLTFVPLDEGELLGRKDIRNRRLKAQRQPKKRAASPSGLRMVPIEALEPKIRRPPDEQQALNLQPVQLSLAGKATDSAENAPTLSELQQNIDLLVPGNNSPLNPSSRCSYGCDESEPRSITSATTQPNAVSTKRKAPPVSQSIGLLRSSKKRKTFSGPEADAMSTPRSIPTTSRPNTKTESKPLKPLVTYMDQFLENLRNVSMNIDSGAPQSSNKLAGRPSSRRRQDSVRVRISGATTSIGSSTAVFRPDNDSGDTNKDQVQYSLFTEKTSENLDPEPSGSCTNLEIAGPDLSTLFERELDYHVLLSSPSC</sequence>
<keyword evidence="3" id="KW-1185">Reference proteome</keyword>
<reference evidence="2 3" key="1">
    <citation type="journal article" date="2020" name="ISME J.">
        <title>Uncovering the hidden diversity of litter-decomposition mechanisms in mushroom-forming fungi.</title>
        <authorList>
            <person name="Floudas D."/>
            <person name="Bentzer J."/>
            <person name="Ahren D."/>
            <person name="Johansson T."/>
            <person name="Persson P."/>
            <person name="Tunlid A."/>
        </authorList>
    </citation>
    <scope>NUCLEOTIDE SEQUENCE [LARGE SCALE GENOMIC DNA]</scope>
    <source>
        <strain evidence="2 3">CBS 101986</strain>
    </source>
</reference>
<comment type="caution">
    <text evidence="2">The sequence shown here is derived from an EMBL/GenBank/DDBJ whole genome shotgun (WGS) entry which is preliminary data.</text>
</comment>
<feature type="region of interest" description="Disordered" evidence="1">
    <location>
        <begin position="486"/>
        <end position="573"/>
    </location>
</feature>
<dbReference type="OrthoDB" id="3067135at2759"/>
<feature type="region of interest" description="Disordered" evidence="1">
    <location>
        <begin position="593"/>
        <end position="619"/>
    </location>
</feature>
<proteinExistence type="predicted"/>
<feature type="region of interest" description="Disordered" evidence="1">
    <location>
        <begin position="138"/>
        <end position="236"/>
    </location>
</feature>
<feature type="compositionally biased region" description="Basic residues" evidence="1">
    <location>
        <begin position="227"/>
        <end position="236"/>
    </location>
</feature>
<feature type="region of interest" description="Disordered" evidence="1">
    <location>
        <begin position="405"/>
        <end position="430"/>
    </location>
</feature>
<dbReference type="AlphaFoldDB" id="A0A8H5BQ42"/>
<evidence type="ECO:0000256" key="1">
    <source>
        <dbReference type="SAM" id="MobiDB-lite"/>
    </source>
</evidence>
<dbReference type="Proteomes" id="UP000567179">
    <property type="component" value="Unassembled WGS sequence"/>
</dbReference>
<feature type="compositionally biased region" description="Polar residues" evidence="1">
    <location>
        <begin position="507"/>
        <end position="520"/>
    </location>
</feature>
<evidence type="ECO:0000313" key="3">
    <source>
        <dbReference type="Proteomes" id="UP000567179"/>
    </source>
</evidence>
<feature type="compositionally biased region" description="Polar residues" evidence="1">
    <location>
        <begin position="486"/>
        <end position="497"/>
    </location>
</feature>
<evidence type="ECO:0008006" key="4">
    <source>
        <dbReference type="Google" id="ProtNLM"/>
    </source>
</evidence>
<feature type="compositionally biased region" description="Polar residues" evidence="1">
    <location>
        <begin position="593"/>
        <end position="604"/>
    </location>
</feature>
<gene>
    <name evidence="2" type="ORF">D9619_004891</name>
</gene>
<organism evidence="2 3">
    <name type="scientific">Psilocybe cf. subviscida</name>
    <dbReference type="NCBI Taxonomy" id="2480587"/>
    <lineage>
        <taxon>Eukaryota</taxon>
        <taxon>Fungi</taxon>
        <taxon>Dikarya</taxon>
        <taxon>Basidiomycota</taxon>
        <taxon>Agaricomycotina</taxon>
        <taxon>Agaricomycetes</taxon>
        <taxon>Agaricomycetidae</taxon>
        <taxon>Agaricales</taxon>
        <taxon>Agaricineae</taxon>
        <taxon>Strophariaceae</taxon>
        <taxon>Psilocybe</taxon>
    </lineage>
</organism>
<accession>A0A8H5BQ42</accession>
<feature type="region of interest" description="Disordered" evidence="1">
    <location>
        <begin position="356"/>
        <end position="387"/>
    </location>
</feature>
<feature type="compositionally biased region" description="Basic residues" evidence="1">
    <location>
        <begin position="407"/>
        <end position="422"/>
    </location>
</feature>
<feature type="region of interest" description="Disordered" evidence="1">
    <location>
        <begin position="52"/>
        <end position="76"/>
    </location>
</feature>
<feature type="compositionally biased region" description="Low complexity" evidence="1">
    <location>
        <begin position="189"/>
        <end position="199"/>
    </location>
</feature>
<evidence type="ECO:0000313" key="2">
    <source>
        <dbReference type="EMBL" id="KAF5327156.1"/>
    </source>
</evidence>
<dbReference type="EMBL" id="JAACJJ010000014">
    <property type="protein sequence ID" value="KAF5327156.1"/>
    <property type="molecule type" value="Genomic_DNA"/>
</dbReference>